<reference evidence="4 5" key="1">
    <citation type="journal article" date="2020" name="Nature">
        <title>Six reference-quality genomes reveal evolution of bat adaptations.</title>
        <authorList>
            <person name="Jebb D."/>
            <person name="Huang Z."/>
            <person name="Pippel M."/>
            <person name="Hughes G.M."/>
            <person name="Lavrichenko K."/>
            <person name="Devanna P."/>
            <person name="Winkler S."/>
            <person name="Jermiin L.S."/>
            <person name="Skirmuntt E.C."/>
            <person name="Katzourakis A."/>
            <person name="Burkitt-Gray L."/>
            <person name="Ray D.A."/>
            <person name="Sullivan K.A.M."/>
            <person name="Roscito J.G."/>
            <person name="Kirilenko B.M."/>
            <person name="Davalos L.M."/>
            <person name="Corthals A.P."/>
            <person name="Power M.L."/>
            <person name="Jones G."/>
            <person name="Ransome R.D."/>
            <person name="Dechmann D.K.N."/>
            <person name="Locatelli A.G."/>
            <person name="Puechmaille S.J."/>
            <person name="Fedrigo O."/>
            <person name="Jarvis E.D."/>
            <person name="Hiller M."/>
            <person name="Vernes S.C."/>
            <person name="Myers E.W."/>
            <person name="Teeling E.C."/>
        </authorList>
    </citation>
    <scope>NUCLEOTIDE SEQUENCE [LARGE SCALE GENOMIC DNA]</scope>
    <source>
        <strain evidence="4">MRhiFer1</strain>
        <tissue evidence="4">Lung</tissue>
    </source>
</reference>
<dbReference type="InterPro" id="IPR043556">
    <property type="entry name" value="StARD5/6"/>
</dbReference>
<evidence type="ECO:0000256" key="1">
    <source>
        <dbReference type="ARBA" id="ARBA00022448"/>
    </source>
</evidence>
<gene>
    <name evidence="4" type="ORF">mRhiFer1_016259</name>
</gene>
<dbReference type="EMBL" id="JACAGC010000028">
    <property type="protein sequence ID" value="KAF6273381.1"/>
    <property type="molecule type" value="Genomic_DNA"/>
</dbReference>
<dbReference type="Gene3D" id="3.30.530.20">
    <property type="match status" value="1"/>
</dbReference>
<protein>
    <submittedName>
        <fullName evidence="4">StAR related lipid transfer domain containing 5</fullName>
    </submittedName>
</protein>
<dbReference type="GO" id="GO:0070508">
    <property type="term" value="P:cholesterol import"/>
    <property type="evidence" value="ECO:0007669"/>
    <property type="project" value="TreeGrafter"/>
</dbReference>
<comment type="caution">
    <text evidence="4">The sequence shown here is derived from an EMBL/GenBank/DDBJ whole genome shotgun (WGS) entry which is preliminary data.</text>
</comment>
<evidence type="ECO:0000256" key="3">
    <source>
        <dbReference type="ARBA" id="ARBA00023121"/>
    </source>
</evidence>
<dbReference type="Proteomes" id="UP000585614">
    <property type="component" value="Unassembled WGS sequence"/>
</dbReference>
<dbReference type="InterPro" id="IPR023393">
    <property type="entry name" value="START-like_dom_sf"/>
</dbReference>
<keyword evidence="3" id="KW-0446">Lipid-binding</keyword>
<accession>A0A7J7RB60</accession>
<keyword evidence="2" id="KW-0445">Lipid transport</keyword>
<dbReference type="PANTHER" id="PTHR46374:SF3">
    <property type="entry name" value="STAR-RELATED LIPID TRANSFER PROTEIN 5"/>
    <property type="match status" value="1"/>
</dbReference>
<name>A0A7J7RB60_RHIFE</name>
<dbReference type="PANTHER" id="PTHR46374">
    <property type="entry name" value="PROTEIN CBG07384"/>
    <property type="match status" value="1"/>
</dbReference>
<evidence type="ECO:0000313" key="4">
    <source>
        <dbReference type="EMBL" id="KAF6273381.1"/>
    </source>
</evidence>
<dbReference type="GO" id="GO:0120020">
    <property type="term" value="F:cholesterol transfer activity"/>
    <property type="evidence" value="ECO:0007669"/>
    <property type="project" value="TreeGrafter"/>
</dbReference>
<proteinExistence type="predicted"/>
<evidence type="ECO:0000256" key="2">
    <source>
        <dbReference type="ARBA" id="ARBA00023055"/>
    </source>
</evidence>
<evidence type="ECO:0000313" key="5">
    <source>
        <dbReference type="Proteomes" id="UP000585614"/>
    </source>
</evidence>
<keyword evidence="1" id="KW-0813">Transport</keyword>
<sequence length="105" mass="11590">MGEAVARKVLRYRRDEPGWKICREGNGVSVSWRPSVESRGPQVPRGRCVWGLVKPLPGSLREKWEENVTSSEIIQSITDVSLSRHCSPQIVTCPCPLGGGGLDTF</sequence>
<dbReference type="AlphaFoldDB" id="A0A7J7RB60"/>
<organism evidence="4 5">
    <name type="scientific">Rhinolophus ferrumequinum</name>
    <name type="common">Greater horseshoe bat</name>
    <dbReference type="NCBI Taxonomy" id="59479"/>
    <lineage>
        <taxon>Eukaryota</taxon>
        <taxon>Metazoa</taxon>
        <taxon>Chordata</taxon>
        <taxon>Craniata</taxon>
        <taxon>Vertebrata</taxon>
        <taxon>Euteleostomi</taxon>
        <taxon>Mammalia</taxon>
        <taxon>Eutheria</taxon>
        <taxon>Laurasiatheria</taxon>
        <taxon>Chiroptera</taxon>
        <taxon>Yinpterochiroptera</taxon>
        <taxon>Rhinolophoidea</taxon>
        <taxon>Rhinolophidae</taxon>
        <taxon>Rhinolophinae</taxon>
        <taxon>Rhinolophus</taxon>
    </lineage>
</organism>
<dbReference type="GO" id="GO:0015485">
    <property type="term" value="F:cholesterol binding"/>
    <property type="evidence" value="ECO:0007669"/>
    <property type="project" value="TreeGrafter"/>
</dbReference>
<dbReference type="SUPFAM" id="SSF55961">
    <property type="entry name" value="Bet v1-like"/>
    <property type="match status" value="1"/>
</dbReference>